<feature type="compositionally biased region" description="Pro residues" evidence="1">
    <location>
        <begin position="496"/>
        <end position="506"/>
    </location>
</feature>
<dbReference type="AlphaFoldDB" id="A0A9P6D1J9"/>
<dbReference type="GO" id="GO:0005737">
    <property type="term" value="C:cytoplasm"/>
    <property type="evidence" value="ECO:0007669"/>
    <property type="project" value="TreeGrafter"/>
</dbReference>
<organism evidence="3 4">
    <name type="scientific">Pholiota conissans</name>
    <dbReference type="NCBI Taxonomy" id="109636"/>
    <lineage>
        <taxon>Eukaryota</taxon>
        <taxon>Fungi</taxon>
        <taxon>Dikarya</taxon>
        <taxon>Basidiomycota</taxon>
        <taxon>Agaricomycotina</taxon>
        <taxon>Agaricomycetes</taxon>
        <taxon>Agaricomycetidae</taxon>
        <taxon>Agaricales</taxon>
        <taxon>Agaricineae</taxon>
        <taxon>Strophariaceae</taxon>
        <taxon>Pholiota</taxon>
    </lineage>
</organism>
<dbReference type="Pfam" id="PF01266">
    <property type="entry name" value="DAO"/>
    <property type="match status" value="1"/>
</dbReference>
<protein>
    <submittedName>
        <fullName evidence="3">FAD dependent oxidoreductase</fullName>
    </submittedName>
</protein>
<evidence type="ECO:0000259" key="2">
    <source>
        <dbReference type="Pfam" id="PF01266"/>
    </source>
</evidence>
<keyword evidence="4" id="KW-1185">Reference proteome</keyword>
<dbReference type="PANTHER" id="PTHR13847:SF213">
    <property type="entry name" value="DEPENDENT OXIDOREDUCTASE, PUTATIVE-RELATED"/>
    <property type="match status" value="1"/>
</dbReference>
<dbReference type="Proteomes" id="UP000807469">
    <property type="component" value="Unassembled WGS sequence"/>
</dbReference>
<dbReference type="OrthoDB" id="429143at2759"/>
<comment type="caution">
    <text evidence="3">The sequence shown here is derived from an EMBL/GenBank/DDBJ whole genome shotgun (WGS) entry which is preliminary data.</text>
</comment>
<feature type="region of interest" description="Disordered" evidence="1">
    <location>
        <begin position="487"/>
        <end position="524"/>
    </location>
</feature>
<gene>
    <name evidence="3" type="ORF">BDN70DRAFT_857067</name>
</gene>
<dbReference type="InterPro" id="IPR036188">
    <property type="entry name" value="FAD/NAD-bd_sf"/>
</dbReference>
<dbReference type="InterPro" id="IPR006076">
    <property type="entry name" value="FAD-dep_OxRdtase"/>
</dbReference>
<name>A0A9P6D1J9_9AGAR</name>
<evidence type="ECO:0000313" key="4">
    <source>
        <dbReference type="Proteomes" id="UP000807469"/>
    </source>
</evidence>
<dbReference type="Gene3D" id="3.50.50.60">
    <property type="entry name" value="FAD/NAD(P)-binding domain"/>
    <property type="match status" value="2"/>
</dbReference>
<sequence>MGGLFSSLRYAFQSIKSLVDGYETLSKRIALSPGVPQLNSSVPYWSIPLSPVAQHGKDKELPLYADVVVIGSGISGTSVAKALLDHVRGDPDSKYVEPLKVVMLEARDACSGATGRNGGHVVPNVYTEYFQLKKAYGAPMAREILRFRLSHISTLIDLAEEEGLLAESQARLVDDFDAFLHPEMFEQARKELDAYLKEVPKDLAEGFGVVEGREAIDKLQLCKSIHGCILKPGASIHPYRFITGLLDKLLTRYPNFELFTHTPCTNISSKNGIYTVSTPKGNINTPHVIHATNAWSSHLLPGMRKKIIPTRLHMSTQRPGYGLMPAPSNPQPNSQSNWASTRAFLFFSSMQEISSGKLKPEFAFDYLTQLLPASDDPTTTPLPTSGEFMFGGGAMLGGRSEGALLSNIGVVDDSAGDFEIEAYLSGALQQYFAEHWGQERSDPAEAPSGENVPWGKGRVKASWTGIIAISADMQPWVGRVPESVSGRKAPRSVLLPAPPHPRPPQRAPSCSTSTHSTIEVDPNPPLAAPGEWILAGYTGEGMVHAWLSGHALAKMILGVAGDEKGIPGLPSPFLITEKRVKAAKFEDLL</sequence>
<dbReference type="PANTHER" id="PTHR13847">
    <property type="entry name" value="SARCOSINE DEHYDROGENASE-RELATED"/>
    <property type="match status" value="1"/>
</dbReference>
<dbReference type="EMBL" id="MU155197">
    <property type="protein sequence ID" value="KAF9480280.1"/>
    <property type="molecule type" value="Genomic_DNA"/>
</dbReference>
<proteinExistence type="predicted"/>
<feature type="domain" description="FAD dependent oxidoreductase" evidence="2">
    <location>
        <begin position="66"/>
        <end position="555"/>
    </location>
</feature>
<reference evidence="3" key="1">
    <citation type="submission" date="2020-11" db="EMBL/GenBank/DDBJ databases">
        <authorList>
            <consortium name="DOE Joint Genome Institute"/>
            <person name="Ahrendt S."/>
            <person name="Riley R."/>
            <person name="Andreopoulos W."/>
            <person name="Labutti K."/>
            <person name="Pangilinan J."/>
            <person name="Ruiz-Duenas F.J."/>
            <person name="Barrasa J.M."/>
            <person name="Sanchez-Garcia M."/>
            <person name="Camarero S."/>
            <person name="Miyauchi S."/>
            <person name="Serrano A."/>
            <person name="Linde D."/>
            <person name="Babiker R."/>
            <person name="Drula E."/>
            <person name="Ayuso-Fernandez I."/>
            <person name="Pacheco R."/>
            <person name="Padilla G."/>
            <person name="Ferreira P."/>
            <person name="Barriuso J."/>
            <person name="Kellner H."/>
            <person name="Castanera R."/>
            <person name="Alfaro M."/>
            <person name="Ramirez L."/>
            <person name="Pisabarro A.G."/>
            <person name="Kuo A."/>
            <person name="Tritt A."/>
            <person name="Lipzen A."/>
            <person name="He G."/>
            <person name="Yan M."/>
            <person name="Ng V."/>
            <person name="Cullen D."/>
            <person name="Martin F."/>
            <person name="Rosso M.-N."/>
            <person name="Henrissat B."/>
            <person name="Hibbett D."/>
            <person name="Martinez A.T."/>
            <person name="Grigoriev I.V."/>
        </authorList>
    </citation>
    <scope>NUCLEOTIDE SEQUENCE</scope>
    <source>
        <strain evidence="3">CIRM-BRFM 674</strain>
    </source>
</reference>
<evidence type="ECO:0000313" key="3">
    <source>
        <dbReference type="EMBL" id="KAF9480280.1"/>
    </source>
</evidence>
<dbReference type="SUPFAM" id="SSF51905">
    <property type="entry name" value="FAD/NAD(P)-binding domain"/>
    <property type="match status" value="1"/>
</dbReference>
<evidence type="ECO:0000256" key="1">
    <source>
        <dbReference type="SAM" id="MobiDB-lite"/>
    </source>
</evidence>
<accession>A0A9P6D1J9</accession>